<name>A0A0F9GQW3_9ZZZZ</name>
<dbReference type="Pfam" id="PF18857">
    <property type="entry name" value="LPD38"/>
    <property type="match status" value="1"/>
</dbReference>
<feature type="non-terminal residue" evidence="2">
    <location>
        <position position="1"/>
    </location>
</feature>
<protein>
    <recommendedName>
        <fullName evidence="1">Large polyvalent protein associated domain-containing protein</fullName>
    </recommendedName>
</protein>
<dbReference type="AlphaFoldDB" id="A0A0F9GQW3"/>
<comment type="caution">
    <text evidence="2">The sequence shown here is derived from an EMBL/GenBank/DDBJ whole genome shotgun (WGS) entry which is preliminary data.</text>
</comment>
<reference evidence="2" key="1">
    <citation type="journal article" date="2015" name="Nature">
        <title>Complex archaea that bridge the gap between prokaryotes and eukaryotes.</title>
        <authorList>
            <person name="Spang A."/>
            <person name="Saw J.H."/>
            <person name="Jorgensen S.L."/>
            <person name="Zaremba-Niedzwiedzka K."/>
            <person name="Martijn J."/>
            <person name="Lind A.E."/>
            <person name="van Eijk R."/>
            <person name="Schleper C."/>
            <person name="Guy L."/>
            <person name="Ettema T.J."/>
        </authorList>
    </citation>
    <scope>NUCLEOTIDE SEQUENCE</scope>
</reference>
<feature type="domain" description="Large polyvalent protein associated" evidence="1">
    <location>
        <begin position="543"/>
        <end position="694"/>
    </location>
</feature>
<organism evidence="2">
    <name type="scientific">marine sediment metagenome</name>
    <dbReference type="NCBI Taxonomy" id="412755"/>
    <lineage>
        <taxon>unclassified sequences</taxon>
        <taxon>metagenomes</taxon>
        <taxon>ecological metagenomes</taxon>
    </lineage>
</organism>
<gene>
    <name evidence="2" type="ORF">LCGC14_1796860</name>
</gene>
<dbReference type="InterPro" id="IPR040561">
    <property type="entry name" value="LPD38"/>
</dbReference>
<sequence>SEAGFARIARESEPQFTGKAKQAWDVMQRSRELSRQQRATTPIKIAQATKRSFVDVSGNIKKKLIKQGGAEGKKVVINHDLVAGSHAHAIRLERLAQNDIYGKMSQLERNHLDAYIEARRSLEILKNKPNFKFQGGLKKENFEEVIRQIPPDLQRKVDVAANKYWAIMDEQIQQLKNEGLLNAEALQALRLSGENYSPRRVLEWIDEGSTTSFGGKLITVPNSGLKKLSEEGSLKLVENNSAVLLSEVINRTQSRIFRNRANRALFDLANDVPENGIVRIAKVVKQTKKGGLVFENAPAGTEKISVMVDGVKREMILPKELAKEWLVRDPMINSNLANWVSWISGAKILRMFATGINPEFAVTNFFRDTAHIWLTTHEFSKILPRAGVQMIDDIGHILGDAIKRKGVWADYIREGGGMEFLTHQGRLSKRKGGIFGTLQDYLAWIGETSEITTRLALRRRAMINGKSPQEATWIARNYLDFSQGGNIAKAVDSGVPYLNAAIQGTRGIFRSAIQKPGSFSFKIGQIGTLASGLYFANKYQNPEAWKQISHREKVNNWIITTPFSYTDKNGEKRYVYTKIAKDQGQRFFATIVENVMAKFAGEEIDTDQLVQSIHDFFPTVPTELMPPTMEAIMGYVSNRDFWKREDIWKRTEPLPFPQSRAEYHRYTHPAFVKAGEITGLSPERLEFALSQVFTRGNIYTSMVGHAWNNLIKDIPRADKERVTEEIILKQPFIRRMARNTDPFFEQQRFLKEIKVKTTVDRLEQNRQLDEISQSFYEGATNITQVRQFIFGQPIEERKRLIERHKRIGRLQLLPEKRWWLELAELPPEVRANVYWNRWRDATKEEKIILQRDLKRVPGIVSRRFLRKFNMLKRLK</sequence>
<evidence type="ECO:0000259" key="1">
    <source>
        <dbReference type="Pfam" id="PF18857"/>
    </source>
</evidence>
<proteinExistence type="predicted"/>
<accession>A0A0F9GQW3</accession>
<evidence type="ECO:0000313" key="2">
    <source>
        <dbReference type="EMBL" id="KKM01194.1"/>
    </source>
</evidence>
<dbReference type="EMBL" id="LAZR01017252">
    <property type="protein sequence ID" value="KKM01194.1"/>
    <property type="molecule type" value="Genomic_DNA"/>
</dbReference>